<organism evidence="2">
    <name type="scientific">Arundo donax</name>
    <name type="common">Giant reed</name>
    <name type="synonym">Donax arundinaceus</name>
    <dbReference type="NCBI Taxonomy" id="35708"/>
    <lineage>
        <taxon>Eukaryota</taxon>
        <taxon>Viridiplantae</taxon>
        <taxon>Streptophyta</taxon>
        <taxon>Embryophyta</taxon>
        <taxon>Tracheophyta</taxon>
        <taxon>Spermatophyta</taxon>
        <taxon>Magnoliopsida</taxon>
        <taxon>Liliopsida</taxon>
        <taxon>Poales</taxon>
        <taxon>Poaceae</taxon>
        <taxon>PACMAD clade</taxon>
        <taxon>Arundinoideae</taxon>
        <taxon>Arundineae</taxon>
        <taxon>Arundo</taxon>
    </lineage>
</organism>
<feature type="compositionally biased region" description="Low complexity" evidence="1">
    <location>
        <begin position="8"/>
        <end position="18"/>
    </location>
</feature>
<evidence type="ECO:0000313" key="2">
    <source>
        <dbReference type="EMBL" id="JAD20175.1"/>
    </source>
</evidence>
<accession>A0A0A8Y472</accession>
<evidence type="ECO:0000256" key="1">
    <source>
        <dbReference type="SAM" id="MobiDB-lite"/>
    </source>
</evidence>
<proteinExistence type="predicted"/>
<dbReference type="AlphaFoldDB" id="A0A0A8Y472"/>
<sequence length="27" mass="2871">MSYLVDLSSHSSTGTSISQKDATSIRV</sequence>
<name>A0A0A8Y472_ARUDO</name>
<protein>
    <submittedName>
        <fullName evidence="2">Uncharacterized protein</fullName>
    </submittedName>
</protein>
<reference evidence="2" key="1">
    <citation type="submission" date="2014-09" db="EMBL/GenBank/DDBJ databases">
        <authorList>
            <person name="Magalhaes I.L.F."/>
            <person name="Oliveira U."/>
            <person name="Santos F.R."/>
            <person name="Vidigal T.H.D.A."/>
            <person name="Brescovit A.D."/>
            <person name="Santos A.J."/>
        </authorList>
    </citation>
    <scope>NUCLEOTIDE SEQUENCE</scope>
    <source>
        <tissue evidence="2">Shoot tissue taken approximately 20 cm above the soil surface</tissue>
    </source>
</reference>
<dbReference type="EMBL" id="GBRH01277720">
    <property type="protein sequence ID" value="JAD20175.1"/>
    <property type="molecule type" value="Transcribed_RNA"/>
</dbReference>
<feature type="region of interest" description="Disordered" evidence="1">
    <location>
        <begin position="1"/>
        <end position="27"/>
    </location>
</feature>
<reference evidence="2" key="2">
    <citation type="journal article" date="2015" name="Data Brief">
        <title>Shoot transcriptome of the giant reed, Arundo donax.</title>
        <authorList>
            <person name="Barrero R.A."/>
            <person name="Guerrero F.D."/>
            <person name="Moolhuijzen P."/>
            <person name="Goolsby J.A."/>
            <person name="Tidwell J."/>
            <person name="Bellgard S.E."/>
            <person name="Bellgard M.I."/>
        </authorList>
    </citation>
    <scope>NUCLEOTIDE SEQUENCE</scope>
    <source>
        <tissue evidence="2">Shoot tissue taken approximately 20 cm above the soil surface</tissue>
    </source>
</reference>